<accession>A0A8J5S403</accession>
<name>A0A8J5S403_ZIZPA</name>
<organism evidence="1 2">
    <name type="scientific">Zizania palustris</name>
    <name type="common">Northern wild rice</name>
    <dbReference type="NCBI Taxonomy" id="103762"/>
    <lineage>
        <taxon>Eukaryota</taxon>
        <taxon>Viridiplantae</taxon>
        <taxon>Streptophyta</taxon>
        <taxon>Embryophyta</taxon>
        <taxon>Tracheophyta</taxon>
        <taxon>Spermatophyta</taxon>
        <taxon>Magnoliopsida</taxon>
        <taxon>Liliopsida</taxon>
        <taxon>Poales</taxon>
        <taxon>Poaceae</taxon>
        <taxon>BOP clade</taxon>
        <taxon>Oryzoideae</taxon>
        <taxon>Oryzeae</taxon>
        <taxon>Zizaniinae</taxon>
        <taxon>Zizania</taxon>
    </lineage>
</organism>
<reference evidence="1" key="1">
    <citation type="journal article" date="2021" name="bioRxiv">
        <title>Whole Genome Assembly and Annotation of Northern Wild Rice, Zizania palustris L., Supports a Whole Genome Duplication in the Zizania Genus.</title>
        <authorList>
            <person name="Haas M."/>
            <person name="Kono T."/>
            <person name="Macchietto M."/>
            <person name="Millas R."/>
            <person name="McGilp L."/>
            <person name="Shao M."/>
            <person name="Duquette J."/>
            <person name="Hirsch C.N."/>
            <person name="Kimball J."/>
        </authorList>
    </citation>
    <scope>NUCLEOTIDE SEQUENCE</scope>
    <source>
        <tissue evidence="1">Fresh leaf tissue</tissue>
    </source>
</reference>
<sequence length="87" mass="10092">MRKMVRERWSTEHFITGDHSMHRRRTMKKYHTTSSKTNQVRWHYAYLHLCAAVHVIHLPGHGNAQRPAVGDKIGGVLVLWALAVPVR</sequence>
<keyword evidence="2" id="KW-1185">Reference proteome</keyword>
<evidence type="ECO:0000313" key="2">
    <source>
        <dbReference type="Proteomes" id="UP000729402"/>
    </source>
</evidence>
<gene>
    <name evidence="1" type="ORF">GUJ93_ZPchr0003g17006</name>
</gene>
<dbReference type="AlphaFoldDB" id="A0A8J5S403"/>
<comment type="caution">
    <text evidence="1">The sequence shown here is derived from an EMBL/GenBank/DDBJ whole genome shotgun (WGS) entry which is preliminary data.</text>
</comment>
<protein>
    <submittedName>
        <fullName evidence="1">Uncharacterized protein</fullName>
    </submittedName>
</protein>
<proteinExistence type="predicted"/>
<evidence type="ECO:0000313" key="1">
    <source>
        <dbReference type="EMBL" id="KAG8063823.1"/>
    </source>
</evidence>
<dbReference type="Proteomes" id="UP000729402">
    <property type="component" value="Unassembled WGS sequence"/>
</dbReference>
<reference evidence="1" key="2">
    <citation type="submission" date="2021-02" db="EMBL/GenBank/DDBJ databases">
        <authorList>
            <person name="Kimball J.A."/>
            <person name="Haas M.W."/>
            <person name="Macchietto M."/>
            <person name="Kono T."/>
            <person name="Duquette J."/>
            <person name="Shao M."/>
        </authorList>
    </citation>
    <scope>NUCLEOTIDE SEQUENCE</scope>
    <source>
        <tissue evidence="1">Fresh leaf tissue</tissue>
    </source>
</reference>
<dbReference type="EMBL" id="JAAALK010000286">
    <property type="protein sequence ID" value="KAG8063823.1"/>
    <property type="molecule type" value="Genomic_DNA"/>
</dbReference>